<feature type="region of interest" description="Disordered" evidence="1">
    <location>
        <begin position="117"/>
        <end position="139"/>
    </location>
</feature>
<organism evidence="3 4">
    <name type="scientific">Ranitomeya imitator</name>
    <name type="common">mimic poison frog</name>
    <dbReference type="NCBI Taxonomy" id="111125"/>
    <lineage>
        <taxon>Eukaryota</taxon>
        <taxon>Metazoa</taxon>
        <taxon>Chordata</taxon>
        <taxon>Craniata</taxon>
        <taxon>Vertebrata</taxon>
        <taxon>Euteleostomi</taxon>
        <taxon>Amphibia</taxon>
        <taxon>Batrachia</taxon>
        <taxon>Anura</taxon>
        <taxon>Neobatrachia</taxon>
        <taxon>Hyloidea</taxon>
        <taxon>Dendrobatidae</taxon>
        <taxon>Dendrobatinae</taxon>
        <taxon>Ranitomeya</taxon>
    </lineage>
</organism>
<evidence type="ECO:0000313" key="3">
    <source>
        <dbReference type="EMBL" id="CAJ0965059.1"/>
    </source>
</evidence>
<reference evidence="3" key="1">
    <citation type="submission" date="2023-07" db="EMBL/GenBank/DDBJ databases">
        <authorList>
            <person name="Stuckert A."/>
        </authorList>
    </citation>
    <scope>NUCLEOTIDE SEQUENCE</scope>
</reference>
<feature type="non-terminal residue" evidence="3">
    <location>
        <position position="1"/>
    </location>
</feature>
<name>A0ABN9MEG7_9NEOB</name>
<dbReference type="PANTHER" id="PTHR14987">
    <property type="entry name" value="PROTEIN LBH-RELATED"/>
    <property type="match status" value="1"/>
</dbReference>
<proteinExistence type="predicted"/>
<accession>A0ABN9MEG7</accession>
<dbReference type="Proteomes" id="UP001176940">
    <property type="component" value="Unassembled WGS sequence"/>
</dbReference>
<feature type="compositionally biased region" description="Basic and acidic residues" evidence="1">
    <location>
        <begin position="122"/>
        <end position="139"/>
    </location>
</feature>
<evidence type="ECO:0000313" key="4">
    <source>
        <dbReference type="Proteomes" id="UP001176940"/>
    </source>
</evidence>
<feature type="domain" description="LBH" evidence="2">
    <location>
        <begin position="62"/>
        <end position="140"/>
    </location>
</feature>
<dbReference type="PANTHER" id="PTHR14987:SF3">
    <property type="entry name" value="LBH DOMAIN-CONTAINING PROTEIN 2"/>
    <property type="match status" value="1"/>
</dbReference>
<sequence length="222" mass="24993">DGNQGKHRVTKRGPALSYPMFTLVTSEDIAESLNITWPGRSSSLRNARRVWWTPDFLSIIRMTEVMNTCEPGMEEFTLSTTSGAEGHAVQIFPDSHEKHPKLTKRLPSIVVEPTESGDVESGELRWPPEDISPTDDKREAKSCQGCSDIGVLSDTVRYLKVSVSDSIGRYPKNIGYRRYQSDTNTSQWDIKYRKVFSWFPGSEGEETLLQTLGTIGMCKIKN</sequence>
<dbReference type="InterPro" id="IPR042945">
    <property type="entry name" value="LBH_dom_prot"/>
</dbReference>
<dbReference type="EMBL" id="CAUEEQ010065148">
    <property type="protein sequence ID" value="CAJ0965059.1"/>
    <property type="molecule type" value="Genomic_DNA"/>
</dbReference>
<keyword evidence="4" id="KW-1185">Reference proteome</keyword>
<protein>
    <recommendedName>
        <fullName evidence="2">LBH domain-containing protein</fullName>
    </recommendedName>
</protein>
<comment type="caution">
    <text evidence="3">The sequence shown here is derived from an EMBL/GenBank/DDBJ whole genome shotgun (WGS) entry which is preliminary data.</text>
</comment>
<evidence type="ECO:0000259" key="2">
    <source>
        <dbReference type="Pfam" id="PF15317"/>
    </source>
</evidence>
<dbReference type="Pfam" id="PF15317">
    <property type="entry name" value="Lbh"/>
    <property type="match status" value="1"/>
</dbReference>
<evidence type="ECO:0000256" key="1">
    <source>
        <dbReference type="SAM" id="MobiDB-lite"/>
    </source>
</evidence>
<dbReference type="InterPro" id="IPR038990">
    <property type="entry name" value="LBH_dom"/>
</dbReference>
<gene>
    <name evidence="3" type="ORF">RIMI_LOCUS19929859</name>
</gene>